<protein>
    <submittedName>
        <fullName evidence="1">Uncharacterized protein</fullName>
    </submittedName>
</protein>
<proteinExistence type="predicted"/>
<evidence type="ECO:0000313" key="2">
    <source>
        <dbReference type="Proteomes" id="UP001150941"/>
    </source>
</evidence>
<dbReference type="RefSeq" id="XP_058329472.1">
    <property type="nucleotide sequence ID" value="XM_058476582.1"/>
</dbReference>
<dbReference type="GeneID" id="83203885"/>
<gene>
    <name evidence="1" type="ORF">N7468_007286</name>
</gene>
<keyword evidence="2" id="KW-1185">Reference proteome</keyword>
<dbReference type="Proteomes" id="UP001150941">
    <property type="component" value="Unassembled WGS sequence"/>
</dbReference>
<accession>A0A9W9NUI7</accession>
<comment type="caution">
    <text evidence="1">The sequence shown here is derived from an EMBL/GenBank/DDBJ whole genome shotgun (WGS) entry which is preliminary data.</text>
</comment>
<name>A0A9W9NUI7_9EURO</name>
<dbReference type="AlphaFoldDB" id="A0A9W9NUI7"/>
<organism evidence="1 2">
    <name type="scientific">Penicillium chermesinum</name>
    <dbReference type="NCBI Taxonomy" id="63820"/>
    <lineage>
        <taxon>Eukaryota</taxon>
        <taxon>Fungi</taxon>
        <taxon>Dikarya</taxon>
        <taxon>Ascomycota</taxon>
        <taxon>Pezizomycotina</taxon>
        <taxon>Eurotiomycetes</taxon>
        <taxon>Eurotiomycetidae</taxon>
        <taxon>Eurotiales</taxon>
        <taxon>Aspergillaceae</taxon>
        <taxon>Penicillium</taxon>
    </lineage>
</organism>
<reference evidence="1" key="1">
    <citation type="submission" date="2022-11" db="EMBL/GenBank/DDBJ databases">
        <authorList>
            <person name="Petersen C."/>
        </authorList>
    </citation>
    <scope>NUCLEOTIDE SEQUENCE</scope>
    <source>
        <strain evidence="1">IBT 19713</strain>
    </source>
</reference>
<reference evidence="1" key="2">
    <citation type="journal article" date="2023" name="IMA Fungus">
        <title>Comparative genomic study of the Penicillium genus elucidates a diverse pangenome and 15 lateral gene transfer events.</title>
        <authorList>
            <person name="Petersen C."/>
            <person name="Sorensen T."/>
            <person name="Nielsen M.R."/>
            <person name="Sondergaard T.E."/>
            <person name="Sorensen J.L."/>
            <person name="Fitzpatrick D.A."/>
            <person name="Frisvad J.C."/>
            <person name="Nielsen K.L."/>
        </authorList>
    </citation>
    <scope>NUCLEOTIDE SEQUENCE</scope>
    <source>
        <strain evidence="1">IBT 19713</strain>
    </source>
</reference>
<dbReference type="EMBL" id="JAPQKS010000005">
    <property type="protein sequence ID" value="KAJ5226061.1"/>
    <property type="molecule type" value="Genomic_DNA"/>
</dbReference>
<sequence>MSSLINPQPKSQPEQPVPLEFCTPRTLVQLHIPRFFQDVFLEKKLSPKAIQYPGGSLPAKTRGQGISSALDLQAIADDHKLYDIPVGLIEVAPAKVGNFRLVTLRPRAYRAMISFFGIGPQKTDAGACLSSPSHSY</sequence>
<evidence type="ECO:0000313" key="1">
    <source>
        <dbReference type="EMBL" id="KAJ5226061.1"/>
    </source>
</evidence>